<keyword evidence="2" id="KW-1185">Reference proteome</keyword>
<reference evidence="1" key="1">
    <citation type="journal article" date="2020" name="Nat. Commun.">
        <title>Large-scale genome sequencing of mycorrhizal fungi provides insights into the early evolution of symbiotic traits.</title>
        <authorList>
            <person name="Miyauchi S."/>
            <person name="Kiss E."/>
            <person name="Kuo A."/>
            <person name="Drula E."/>
            <person name="Kohler A."/>
            <person name="Sanchez-Garcia M."/>
            <person name="Morin E."/>
            <person name="Andreopoulos B."/>
            <person name="Barry K.W."/>
            <person name="Bonito G."/>
            <person name="Buee M."/>
            <person name="Carver A."/>
            <person name="Chen C."/>
            <person name="Cichocki N."/>
            <person name="Clum A."/>
            <person name="Culley D."/>
            <person name="Crous P.W."/>
            <person name="Fauchery L."/>
            <person name="Girlanda M."/>
            <person name="Hayes R.D."/>
            <person name="Keri Z."/>
            <person name="LaButti K."/>
            <person name="Lipzen A."/>
            <person name="Lombard V."/>
            <person name="Magnuson J."/>
            <person name="Maillard F."/>
            <person name="Murat C."/>
            <person name="Nolan M."/>
            <person name="Ohm R.A."/>
            <person name="Pangilinan J."/>
            <person name="Pereira M.F."/>
            <person name="Perotto S."/>
            <person name="Peter M."/>
            <person name="Pfister S."/>
            <person name="Riley R."/>
            <person name="Sitrit Y."/>
            <person name="Stielow J.B."/>
            <person name="Szollosi G."/>
            <person name="Zifcakova L."/>
            <person name="Stursova M."/>
            <person name="Spatafora J.W."/>
            <person name="Tedersoo L."/>
            <person name="Vaario L.M."/>
            <person name="Yamada A."/>
            <person name="Yan M."/>
            <person name="Wang P."/>
            <person name="Xu J."/>
            <person name="Bruns T."/>
            <person name="Baldrian P."/>
            <person name="Vilgalys R."/>
            <person name="Dunand C."/>
            <person name="Henrissat B."/>
            <person name="Grigoriev I.V."/>
            <person name="Hibbett D."/>
            <person name="Nagy L.G."/>
            <person name="Martin F.M."/>
        </authorList>
    </citation>
    <scope>NUCLEOTIDE SEQUENCE</scope>
    <source>
        <strain evidence="1">UP504</strain>
    </source>
</reference>
<accession>A0A9P6DWA7</accession>
<protein>
    <submittedName>
        <fullName evidence="1">Uncharacterized protein</fullName>
    </submittedName>
</protein>
<gene>
    <name evidence="1" type="ORF">BS47DRAFT_1055112</name>
</gene>
<evidence type="ECO:0000313" key="2">
    <source>
        <dbReference type="Proteomes" id="UP000886523"/>
    </source>
</evidence>
<organism evidence="1 2">
    <name type="scientific">Hydnum rufescens UP504</name>
    <dbReference type="NCBI Taxonomy" id="1448309"/>
    <lineage>
        <taxon>Eukaryota</taxon>
        <taxon>Fungi</taxon>
        <taxon>Dikarya</taxon>
        <taxon>Basidiomycota</taxon>
        <taxon>Agaricomycotina</taxon>
        <taxon>Agaricomycetes</taxon>
        <taxon>Cantharellales</taxon>
        <taxon>Hydnaceae</taxon>
        <taxon>Hydnum</taxon>
    </lineage>
</organism>
<proteinExistence type="predicted"/>
<name>A0A9P6DWA7_9AGAM</name>
<dbReference type="Proteomes" id="UP000886523">
    <property type="component" value="Unassembled WGS sequence"/>
</dbReference>
<comment type="caution">
    <text evidence="1">The sequence shown here is derived from an EMBL/GenBank/DDBJ whole genome shotgun (WGS) entry which is preliminary data.</text>
</comment>
<evidence type="ECO:0000313" key="1">
    <source>
        <dbReference type="EMBL" id="KAF9512545.1"/>
    </source>
</evidence>
<dbReference type="EMBL" id="MU128985">
    <property type="protein sequence ID" value="KAF9512545.1"/>
    <property type="molecule type" value="Genomic_DNA"/>
</dbReference>
<dbReference type="AlphaFoldDB" id="A0A9P6DWA7"/>
<sequence length="264" mass="29040">MASEISKPRPWRHHNGETIAIGSFLQINANNAQLRLEGGEVMDVPLVDLRRNDLAFLLAPPKDANLLGAGALSSVMAPDDEPPLTISAQTLPLLAKSPNPILWPVSQFCKSVMDSNSGLDALLNAHVTLATSYHEPGVVGHDYVVVRIHTSSDILTEANQIWLRCQRNPGAYDKGANIAALYRLLTAKRRVAAVDSVKFSIDESKLRNTADDRFILTSRFESVQLRHLLSLLEIIHSTSPSYDLLTCNSWSAPLVVFGCYYQDP</sequence>